<feature type="domain" description="Glycosyltransferase 2-like" evidence="1">
    <location>
        <begin position="9"/>
        <end position="111"/>
    </location>
</feature>
<dbReference type="EMBL" id="BLXZ01000005">
    <property type="protein sequence ID" value="GFO68998.1"/>
    <property type="molecule type" value="Genomic_DNA"/>
</dbReference>
<dbReference type="PANTHER" id="PTHR43685">
    <property type="entry name" value="GLYCOSYLTRANSFERASE"/>
    <property type="match status" value="1"/>
</dbReference>
<dbReference type="InterPro" id="IPR029044">
    <property type="entry name" value="Nucleotide-diphossugar_trans"/>
</dbReference>
<organism evidence="2 3">
    <name type="scientific">Geomonas limicola</name>
    <dbReference type="NCBI Taxonomy" id="2740186"/>
    <lineage>
        <taxon>Bacteria</taxon>
        <taxon>Pseudomonadati</taxon>
        <taxon>Thermodesulfobacteriota</taxon>
        <taxon>Desulfuromonadia</taxon>
        <taxon>Geobacterales</taxon>
        <taxon>Geobacteraceae</taxon>
        <taxon>Geomonas</taxon>
    </lineage>
</organism>
<evidence type="ECO:0000313" key="3">
    <source>
        <dbReference type="Proteomes" id="UP000587586"/>
    </source>
</evidence>
<reference evidence="3" key="1">
    <citation type="submission" date="2020-06" db="EMBL/GenBank/DDBJ databases">
        <title>Draft genomic sequecing of Geomonas sp. Red745.</title>
        <authorList>
            <person name="Itoh H."/>
            <person name="Xu Z.X."/>
            <person name="Ushijima N."/>
            <person name="Masuda Y."/>
            <person name="Shiratori Y."/>
            <person name="Senoo K."/>
        </authorList>
    </citation>
    <scope>NUCLEOTIDE SEQUENCE [LARGE SCALE GENOMIC DNA]</scope>
    <source>
        <strain evidence="3">Red745</strain>
    </source>
</reference>
<protein>
    <recommendedName>
        <fullName evidence="1">Glycosyltransferase 2-like domain-containing protein</fullName>
    </recommendedName>
</protein>
<dbReference type="SUPFAM" id="SSF53448">
    <property type="entry name" value="Nucleotide-diphospho-sugar transferases"/>
    <property type="match status" value="1"/>
</dbReference>
<comment type="caution">
    <text evidence="2">The sequence shown here is derived from an EMBL/GenBank/DDBJ whole genome shotgun (WGS) entry which is preliminary data.</text>
</comment>
<dbReference type="PANTHER" id="PTHR43685:SF2">
    <property type="entry name" value="GLYCOSYLTRANSFERASE 2-LIKE DOMAIN-CONTAINING PROTEIN"/>
    <property type="match status" value="1"/>
</dbReference>
<dbReference type="AlphaFoldDB" id="A0A6V8N8V6"/>
<name>A0A6V8N8V6_9BACT</name>
<dbReference type="Pfam" id="PF00535">
    <property type="entry name" value="Glycos_transf_2"/>
    <property type="match status" value="1"/>
</dbReference>
<dbReference type="InterPro" id="IPR050834">
    <property type="entry name" value="Glycosyltransf_2"/>
</dbReference>
<dbReference type="InterPro" id="IPR001173">
    <property type="entry name" value="Glyco_trans_2-like"/>
</dbReference>
<proteinExistence type="predicted"/>
<accession>A0A6V8N8V6</accession>
<evidence type="ECO:0000259" key="1">
    <source>
        <dbReference type="Pfam" id="PF00535"/>
    </source>
</evidence>
<evidence type="ECO:0000313" key="2">
    <source>
        <dbReference type="EMBL" id="GFO68998.1"/>
    </source>
</evidence>
<dbReference type="Gene3D" id="3.90.550.10">
    <property type="entry name" value="Spore Coat Polysaccharide Biosynthesis Protein SpsA, Chain A"/>
    <property type="match status" value="1"/>
</dbReference>
<dbReference type="Proteomes" id="UP000587586">
    <property type="component" value="Unassembled WGS sequence"/>
</dbReference>
<dbReference type="RefSeq" id="WP_183361553.1">
    <property type="nucleotide sequence ID" value="NZ_BLXZ01000005.1"/>
</dbReference>
<keyword evidence="3" id="KW-1185">Reference proteome</keyword>
<sequence>MDQSPLVTFVVLAYNQEQLVREAVQAAFDQTYTPLEIIISDDCSTDRTFEVLRELAAEYRGPHQVRVRRSPVNRGLTGHLQDLVNEALGELVVVAAGDDVALPERTQALAECWVGLGSPPAVLYSDFEPVGADSRPSPLPCEKVYPGPHTLERMAQGRVGVLGATCALTRNLVIDFPPVLASVIHEDRVFPYRALLVGGCVAYVNRRLLRYRVEGGLSRHREVGPEEYLRTRCARLAQRTLPDACQRLIDTVALLPAERRLRHLCEGTLADAEAILDFAGSYGLAHEAHLVKWAFKGAQVKPLFKHYLKFRFLPLFAAYYRFRYGRAA</sequence>
<gene>
    <name evidence="2" type="ORF">GMLC_25770</name>
</gene>